<protein>
    <submittedName>
        <fullName evidence="1">Uncharacterized protein</fullName>
    </submittedName>
</protein>
<name>A0A1G7WLK6_9RHOB</name>
<reference evidence="2" key="1">
    <citation type="submission" date="2016-10" db="EMBL/GenBank/DDBJ databases">
        <authorList>
            <person name="Varghese N."/>
            <person name="Submissions S."/>
        </authorList>
    </citation>
    <scope>NUCLEOTIDE SEQUENCE [LARGE SCALE GENOMIC DNA]</scope>
    <source>
        <strain evidence="2">DSM 16477</strain>
    </source>
</reference>
<dbReference type="Proteomes" id="UP000199399">
    <property type="component" value="Unassembled WGS sequence"/>
</dbReference>
<dbReference type="STRING" id="218672.SAMN04489759_11118"/>
<dbReference type="AlphaFoldDB" id="A0A1G7WLK6"/>
<gene>
    <name evidence="1" type="ORF">SAMN04489759_11118</name>
</gene>
<dbReference type="EMBL" id="FNBP01000011">
    <property type="protein sequence ID" value="SDG72749.1"/>
    <property type="molecule type" value="Genomic_DNA"/>
</dbReference>
<proteinExistence type="predicted"/>
<sequence>MKLRSELPEIAPTSGTQRGAAPIGLLQELPSIELAAIVYLRAWCKGRADREMIGRDFTFVLGEREGKKAAEDWDALMQMLLSGARRPVMRHSLGCECFGGDESAFANMIAAAASQDREDALLFASTLMTGAAAWVAVQVALPLGQAFLRLARNAGLPGTSKVQQTSYRH</sequence>
<evidence type="ECO:0000313" key="2">
    <source>
        <dbReference type="Proteomes" id="UP000199399"/>
    </source>
</evidence>
<organism evidence="1 2">
    <name type="scientific">Sulfitobacter delicatus</name>
    <dbReference type="NCBI Taxonomy" id="218672"/>
    <lineage>
        <taxon>Bacteria</taxon>
        <taxon>Pseudomonadati</taxon>
        <taxon>Pseudomonadota</taxon>
        <taxon>Alphaproteobacteria</taxon>
        <taxon>Rhodobacterales</taxon>
        <taxon>Roseobacteraceae</taxon>
        <taxon>Sulfitobacter</taxon>
    </lineage>
</organism>
<accession>A0A1G7WLK6</accession>
<keyword evidence="2" id="KW-1185">Reference proteome</keyword>
<dbReference type="OrthoDB" id="7874397at2"/>
<dbReference type="RefSeq" id="WP_067261093.1">
    <property type="nucleotide sequence ID" value="NZ_FNBP01000011.1"/>
</dbReference>
<evidence type="ECO:0000313" key="1">
    <source>
        <dbReference type="EMBL" id="SDG72749.1"/>
    </source>
</evidence>